<accession>A0AAV8X788</accession>
<proteinExistence type="predicted"/>
<evidence type="ECO:0008006" key="3">
    <source>
        <dbReference type="Google" id="ProtNLM"/>
    </source>
</evidence>
<organism evidence="1 2">
    <name type="scientific">Aromia moschata</name>
    <dbReference type="NCBI Taxonomy" id="1265417"/>
    <lineage>
        <taxon>Eukaryota</taxon>
        <taxon>Metazoa</taxon>
        <taxon>Ecdysozoa</taxon>
        <taxon>Arthropoda</taxon>
        <taxon>Hexapoda</taxon>
        <taxon>Insecta</taxon>
        <taxon>Pterygota</taxon>
        <taxon>Neoptera</taxon>
        <taxon>Endopterygota</taxon>
        <taxon>Coleoptera</taxon>
        <taxon>Polyphaga</taxon>
        <taxon>Cucujiformia</taxon>
        <taxon>Chrysomeloidea</taxon>
        <taxon>Cerambycidae</taxon>
        <taxon>Cerambycinae</taxon>
        <taxon>Callichromatini</taxon>
        <taxon>Aromia</taxon>
    </lineage>
</organism>
<dbReference type="EMBL" id="JAPWTK010001049">
    <property type="protein sequence ID" value="KAJ8934313.1"/>
    <property type="molecule type" value="Genomic_DNA"/>
</dbReference>
<dbReference type="Gene3D" id="3.30.160.60">
    <property type="entry name" value="Classic Zinc Finger"/>
    <property type="match status" value="1"/>
</dbReference>
<dbReference type="AlphaFoldDB" id="A0AAV8X788"/>
<sequence length="120" mass="14118">MQITVFHKVISVRYLLKILKRNGLWINLATRRQTIHLSSVTLIRMSDGIKKEYAKSNKFLEDVAITHHCERCPYMTKRKGDLSKHVLIHQKSLKIRTYDCSVCSYKAKYKKQLNQTHVNS</sequence>
<protein>
    <recommendedName>
        <fullName evidence="3">C2H2-type domain-containing protein</fullName>
    </recommendedName>
</protein>
<dbReference type="Proteomes" id="UP001162162">
    <property type="component" value="Unassembled WGS sequence"/>
</dbReference>
<comment type="caution">
    <text evidence="1">The sequence shown here is derived from an EMBL/GenBank/DDBJ whole genome shotgun (WGS) entry which is preliminary data.</text>
</comment>
<reference evidence="1" key="1">
    <citation type="journal article" date="2023" name="Insect Mol. Biol.">
        <title>Genome sequencing provides insights into the evolution of gene families encoding plant cell wall-degrading enzymes in longhorned beetles.</title>
        <authorList>
            <person name="Shin N.R."/>
            <person name="Okamura Y."/>
            <person name="Kirsch R."/>
            <person name="Pauchet Y."/>
        </authorList>
    </citation>
    <scope>NUCLEOTIDE SEQUENCE</scope>
    <source>
        <strain evidence="1">AMC_N1</strain>
    </source>
</reference>
<evidence type="ECO:0000313" key="1">
    <source>
        <dbReference type="EMBL" id="KAJ8934313.1"/>
    </source>
</evidence>
<keyword evidence="2" id="KW-1185">Reference proteome</keyword>
<gene>
    <name evidence="1" type="ORF">NQ318_002904</name>
</gene>
<name>A0AAV8X788_9CUCU</name>
<evidence type="ECO:0000313" key="2">
    <source>
        <dbReference type="Proteomes" id="UP001162162"/>
    </source>
</evidence>